<proteinExistence type="predicted"/>
<evidence type="ECO:0008006" key="4">
    <source>
        <dbReference type="Google" id="ProtNLM"/>
    </source>
</evidence>
<feature type="region of interest" description="Disordered" evidence="1">
    <location>
        <begin position="173"/>
        <end position="198"/>
    </location>
</feature>
<dbReference type="EMBL" id="CP075371">
    <property type="protein sequence ID" value="QVT80854.1"/>
    <property type="molecule type" value="Genomic_DNA"/>
</dbReference>
<dbReference type="Gene3D" id="3.40.50.150">
    <property type="entry name" value="Vaccinia Virus protein VP39"/>
    <property type="match status" value="1"/>
</dbReference>
<gene>
    <name evidence="2" type="ORF">ENKNEFLB_03255</name>
</gene>
<dbReference type="RefSeq" id="WP_214056327.1">
    <property type="nucleotide sequence ID" value="NZ_CP075371.1"/>
</dbReference>
<evidence type="ECO:0000313" key="2">
    <source>
        <dbReference type="EMBL" id="QVT80854.1"/>
    </source>
</evidence>
<keyword evidence="3" id="KW-1185">Reference proteome</keyword>
<organism evidence="2 3">
    <name type="scientific">Nocardioides aquaticus</name>
    <dbReference type="NCBI Taxonomy" id="160826"/>
    <lineage>
        <taxon>Bacteria</taxon>
        <taxon>Bacillati</taxon>
        <taxon>Actinomycetota</taxon>
        <taxon>Actinomycetes</taxon>
        <taxon>Propionibacteriales</taxon>
        <taxon>Nocardioidaceae</taxon>
        <taxon>Nocardioides</taxon>
    </lineage>
</organism>
<dbReference type="Proteomes" id="UP000679307">
    <property type="component" value="Chromosome"/>
</dbReference>
<dbReference type="SUPFAM" id="SSF53335">
    <property type="entry name" value="S-adenosyl-L-methionine-dependent methyltransferases"/>
    <property type="match status" value="1"/>
</dbReference>
<accession>A0ABX8EKR8</accession>
<sequence>MDDQGRPGQDPAEAERVGTVRRLLARELRELGDGPGAAVRLLVLGAGDGGDVLPVLAGSPATVRATLVEPDPDLAAAARSTARDLGLDVDVRCADPGTTDAYLRVLPVAVLLLDGVLDDLAEADLAGAVAALPGLLDLEALVLSTSGGGSHDPVPAVREALLDGPFDELADAGPRVGAHRFSGDPEPAEPGLRLVDPL</sequence>
<name>A0ABX8EKR8_9ACTN</name>
<evidence type="ECO:0000256" key="1">
    <source>
        <dbReference type="SAM" id="MobiDB-lite"/>
    </source>
</evidence>
<dbReference type="InterPro" id="IPR029063">
    <property type="entry name" value="SAM-dependent_MTases_sf"/>
</dbReference>
<protein>
    <recommendedName>
        <fullName evidence="4">Class I SAM-dependent methyltransferase</fullName>
    </recommendedName>
</protein>
<reference evidence="2 3" key="1">
    <citation type="submission" date="2021-05" db="EMBL/GenBank/DDBJ databases">
        <title>Complete genome of Nocardioides aquaticus KCTC 9944T isolated from meromictic and hypersaline Ekho Lake, Antarctica.</title>
        <authorList>
            <person name="Hwang K."/>
            <person name="Kim K.M."/>
            <person name="Choe H."/>
        </authorList>
    </citation>
    <scope>NUCLEOTIDE SEQUENCE [LARGE SCALE GENOMIC DNA]</scope>
    <source>
        <strain evidence="2 3">KCTC 9944</strain>
    </source>
</reference>
<evidence type="ECO:0000313" key="3">
    <source>
        <dbReference type="Proteomes" id="UP000679307"/>
    </source>
</evidence>